<dbReference type="EMBL" id="JAKRVY010000006">
    <property type="protein sequence ID" value="MCL9814290.1"/>
    <property type="molecule type" value="Genomic_DNA"/>
</dbReference>
<sequence>MALNRRAVIKGASGIAAASMLAGCIGGDDEPSGDALIWHEREGSELDTVEDIISQYNDENEEGWEVADEALGELGDRIETAVAAGEGPELYDWAHDWLGDHVDRGFVYEISDDLTIDVEEEFVDTGVDAIRYEGGTYALPTGGEVPTLMYNRNLIDEPPETLDEMEAIMEEFHSPGDGEYGFAMEFNEYMVTFANHAFGGYYYDQEVGDTGLDQPEMWDGIEVVRDVLYEYAPADLEYDPQFSTFDNGNAPLMINGPWAVNDFQESEDVDLGVAPLPTIDGNEPRPYTGVDMYYFADANAEDEDRREVAVDFAEWMTTNEDVLLRLVEDHNYIPVHQNLVGSDELPTELEAFSESFEMGIPMPADTQMNQVWEPTYDALSEVLTGDADIEERFTQAAEDVRDAWEDI</sequence>
<dbReference type="Proteomes" id="UP001202674">
    <property type="component" value="Unassembled WGS sequence"/>
</dbReference>
<dbReference type="Pfam" id="PF13416">
    <property type="entry name" value="SBP_bac_8"/>
    <property type="match status" value="1"/>
</dbReference>
<evidence type="ECO:0000256" key="2">
    <source>
        <dbReference type="ARBA" id="ARBA00022448"/>
    </source>
</evidence>
<organism evidence="5 6">
    <name type="scientific">Natranaeroarchaeum aerophilus</name>
    <dbReference type="NCBI Taxonomy" id="2917711"/>
    <lineage>
        <taxon>Archaea</taxon>
        <taxon>Methanobacteriati</taxon>
        <taxon>Methanobacteriota</taxon>
        <taxon>Stenosarchaea group</taxon>
        <taxon>Halobacteria</taxon>
        <taxon>Halobacteriales</taxon>
        <taxon>Natronoarchaeaceae</taxon>
        <taxon>Natranaeroarchaeum</taxon>
    </lineage>
</organism>
<dbReference type="GO" id="GO:0015144">
    <property type="term" value="F:carbohydrate transmembrane transporter activity"/>
    <property type="evidence" value="ECO:0007669"/>
    <property type="project" value="InterPro"/>
</dbReference>
<evidence type="ECO:0000256" key="4">
    <source>
        <dbReference type="ARBA" id="ARBA00022729"/>
    </source>
</evidence>
<keyword evidence="3" id="KW-0762">Sugar transport</keyword>
<dbReference type="InterPro" id="IPR006311">
    <property type="entry name" value="TAT_signal"/>
</dbReference>
<comment type="caution">
    <text evidence="5">The sequence shown here is derived from an EMBL/GenBank/DDBJ whole genome shotgun (WGS) entry which is preliminary data.</text>
</comment>
<evidence type="ECO:0000256" key="3">
    <source>
        <dbReference type="ARBA" id="ARBA00022597"/>
    </source>
</evidence>
<evidence type="ECO:0000313" key="5">
    <source>
        <dbReference type="EMBL" id="MCL9814290.1"/>
    </source>
</evidence>
<dbReference type="PANTHER" id="PTHR30061:SF50">
    <property type="entry name" value="MALTOSE_MALTODEXTRIN-BINDING PERIPLASMIC PROTEIN"/>
    <property type="match status" value="1"/>
</dbReference>
<keyword evidence="4" id="KW-0732">Signal</keyword>
<dbReference type="GO" id="GO:0015768">
    <property type="term" value="P:maltose transport"/>
    <property type="evidence" value="ECO:0007669"/>
    <property type="project" value="TreeGrafter"/>
</dbReference>
<gene>
    <name evidence="5" type="ORF">AArcSt11_11565</name>
</gene>
<dbReference type="Gene3D" id="3.40.190.10">
    <property type="entry name" value="Periplasmic binding protein-like II"/>
    <property type="match status" value="2"/>
</dbReference>
<dbReference type="GO" id="GO:0055052">
    <property type="term" value="C:ATP-binding cassette (ABC) transporter complex, substrate-binding subunit-containing"/>
    <property type="evidence" value="ECO:0007669"/>
    <property type="project" value="TreeGrafter"/>
</dbReference>
<dbReference type="GO" id="GO:0042956">
    <property type="term" value="P:maltodextrin transmembrane transport"/>
    <property type="evidence" value="ECO:0007669"/>
    <property type="project" value="TreeGrafter"/>
</dbReference>
<dbReference type="RefSeq" id="WP_250597222.1">
    <property type="nucleotide sequence ID" value="NZ_JAKRVY010000006.1"/>
</dbReference>
<dbReference type="PRINTS" id="PR00181">
    <property type="entry name" value="MALTOSEBP"/>
</dbReference>
<proteinExistence type="inferred from homology"/>
<dbReference type="AlphaFoldDB" id="A0AAE3FSH0"/>
<name>A0AAE3FSH0_9EURY</name>
<dbReference type="InterPro" id="IPR006060">
    <property type="entry name" value="Maltose/Cyclodextrin-bd"/>
</dbReference>
<evidence type="ECO:0000313" key="6">
    <source>
        <dbReference type="Proteomes" id="UP001202674"/>
    </source>
</evidence>
<dbReference type="SUPFAM" id="SSF53850">
    <property type="entry name" value="Periplasmic binding protein-like II"/>
    <property type="match status" value="1"/>
</dbReference>
<dbReference type="PANTHER" id="PTHR30061">
    <property type="entry name" value="MALTOSE-BINDING PERIPLASMIC PROTEIN"/>
    <property type="match status" value="1"/>
</dbReference>
<protein>
    <submittedName>
        <fullName evidence="5">Extracellular solute-binding protein</fullName>
    </submittedName>
</protein>
<dbReference type="PROSITE" id="PS51318">
    <property type="entry name" value="TAT"/>
    <property type="match status" value="1"/>
</dbReference>
<reference evidence="5 6" key="1">
    <citation type="journal article" date="2022" name="Syst. Appl. Microbiol.">
        <title>Natronocalculus amylovorans gen. nov., sp. nov., and Natranaeroarchaeum aerophilus sp. nov., dominant culturable amylolytic natronoarchaea from hypersaline soda lakes in southwestern Siberia.</title>
        <authorList>
            <person name="Sorokin D.Y."/>
            <person name="Elcheninov A.G."/>
            <person name="Khizhniak T.V."/>
            <person name="Koenen M."/>
            <person name="Bale N.J."/>
            <person name="Damste J.S.S."/>
            <person name="Kublanov I.V."/>
        </authorList>
    </citation>
    <scope>NUCLEOTIDE SEQUENCE [LARGE SCALE GENOMIC DNA]</scope>
    <source>
        <strain evidence="5 6">AArc-St1-1</strain>
    </source>
</reference>
<dbReference type="PROSITE" id="PS51257">
    <property type="entry name" value="PROKAR_LIPOPROTEIN"/>
    <property type="match status" value="1"/>
</dbReference>
<keyword evidence="6" id="KW-1185">Reference proteome</keyword>
<accession>A0AAE3FSH0</accession>
<evidence type="ECO:0000256" key="1">
    <source>
        <dbReference type="ARBA" id="ARBA00008520"/>
    </source>
</evidence>
<dbReference type="GO" id="GO:1901982">
    <property type="term" value="F:maltose binding"/>
    <property type="evidence" value="ECO:0007669"/>
    <property type="project" value="TreeGrafter"/>
</dbReference>
<dbReference type="InterPro" id="IPR006059">
    <property type="entry name" value="SBP"/>
</dbReference>
<comment type="similarity">
    <text evidence="1">Belongs to the bacterial solute-binding protein 1 family.</text>
</comment>
<keyword evidence="2" id="KW-0813">Transport</keyword>